<dbReference type="SUPFAM" id="SSF46938">
    <property type="entry name" value="CRAL/TRIO N-terminal domain"/>
    <property type="match status" value="1"/>
</dbReference>
<feature type="non-terminal residue" evidence="3">
    <location>
        <position position="1"/>
    </location>
</feature>
<dbReference type="InterPro" id="IPR001251">
    <property type="entry name" value="CRAL-TRIO_dom"/>
</dbReference>
<dbReference type="GO" id="GO:1902936">
    <property type="term" value="F:phosphatidylinositol bisphosphate binding"/>
    <property type="evidence" value="ECO:0007669"/>
    <property type="project" value="TreeGrafter"/>
</dbReference>
<reference evidence="3" key="1">
    <citation type="submission" date="2020-02" db="EMBL/GenBank/DDBJ databases">
        <title>Relaxed selection underlies rapid genomic changes in the transitions from sociality to social parasitism in ants.</title>
        <authorList>
            <person name="Bi X."/>
        </authorList>
    </citation>
    <scope>NUCLEOTIDE SEQUENCE</scope>
    <source>
        <strain evidence="3">BGI-DK2014c</strain>
        <tissue evidence="3">Whole body</tissue>
    </source>
</reference>
<dbReference type="InterPro" id="IPR036865">
    <property type="entry name" value="CRAL-TRIO_dom_sf"/>
</dbReference>
<dbReference type="CDD" id="cd00170">
    <property type="entry name" value="SEC14"/>
    <property type="match status" value="1"/>
</dbReference>
<sequence>MISNQLIIRLEKDKNKSKKKREEWEPPCGCIEIQRPTSKTGPKIINADYDDRIIFRVHSAYRLHEKEDPYKSQTVAYKIGSCKDGQPDNHQCKTITVYPQFSSGTQEVYSDHIREGDQDIFLLRIKKKAEYSEQKNRNVELELRTPKPPSIPLPSLPSSVPAVAPPQINDSVKVEKESNKKHTKEKRKIIRVPIFSWHCHQFSRDRHSRRSRIFRERRPRNYYKLLFLLQLCGHRCCPRKTTTQQKFDSRRSKNYTLQTAKKLKKDWLSQKITTLLPPTPAQQKRIDKELPSDPEMRKQDIRALREWLSKQSHLPNDIDNNKLERFLFNCKNSIERCKLILERYYTVRTSLPEFFATRDPLSQDIRDSFNIIDYLVLPSLTEEGHRVITFRLRDTDVEKFSFQALVKRILMILDTRLIEEFCLSNIMIIDLEGFSMAHYTKFMPTQSIVRRAMLAIQDSMPFRLSSIYFLHAQSFITSLINVFYPLLKEKLTRKCHFFNGGAEELYVYLNKDILPNEWGGKAGTFQELNDAWQKKIEKNRDWFLRDEKLSRTNEKARLLELKSSCLAINIEGIQGSFWKLNID</sequence>
<dbReference type="Gene3D" id="1.10.8.20">
    <property type="entry name" value="N-terminal domain of phosphatidylinositol transfer protein sec14p"/>
    <property type="match status" value="1"/>
</dbReference>
<protein>
    <submittedName>
        <fullName evidence="3">TTPAL protein</fullName>
    </submittedName>
</protein>
<dbReference type="EMBL" id="JAANIA010002142">
    <property type="protein sequence ID" value="KAG5317474.1"/>
    <property type="molecule type" value="Genomic_DNA"/>
</dbReference>
<organism evidence="3 4">
    <name type="scientific">Pseudoatta argentina</name>
    <dbReference type="NCBI Taxonomy" id="621737"/>
    <lineage>
        <taxon>Eukaryota</taxon>
        <taxon>Metazoa</taxon>
        <taxon>Ecdysozoa</taxon>
        <taxon>Arthropoda</taxon>
        <taxon>Hexapoda</taxon>
        <taxon>Insecta</taxon>
        <taxon>Pterygota</taxon>
        <taxon>Neoptera</taxon>
        <taxon>Endopterygota</taxon>
        <taxon>Hymenoptera</taxon>
        <taxon>Apocrita</taxon>
        <taxon>Aculeata</taxon>
        <taxon>Formicoidea</taxon>
        <taxon>Formicidae</taxon>
        <taxon>Myrmicinae</taxon>
        <taxon>Pseudoatta</taxon>
    </lineage>
</organism>
<dbReference type="Gene3D" id="3.40.525.10">
    <property type="entry name" value="CRAL-TRIO lipid binding domain"/>
    <property type="match status" value="1"/>
</dbReference>
<feature type="compositionally biased region" description="Low complexity" evidence="1">
    <location>
        <begin position="156"/>
        <end position="165"/>
    </location>
</feature>
<evidence type="ECO:0000313" key="4">
    <source>
        <dbReference type="Proteomes" id="UP000668214"/>
    </source>
</evidence>
<dbReference type="PANTHER" id="PTHR10174">
    <property type="entry name" value="ALPHA-TOCOPHEROL TRANSFER PROTEIN-RELATED"/>
    <property type="match status" value="1"/>
</dbReference>
<gene>
    <name evidence="3" type="primary">Ttpal_1</name>
    <name evidence="3" type="ORF">G6Z78_0010504</name>
</gene>
<feature type="domain" description="CRAL-TRIO" evidence="2">
    <location>
        <begin position="362"/>
        <end position="526"/>
    </location>
</feature>
<dbReference type="Gene3D" id="1.20.5.1200">
    <property type="entry name" value="Alpha-tocopherol transfer"/>
    <property type="match status" value="1"/>
</dbReference>
<keyword evidence="4" id="KW-1185">Reference proteome</keyword>
<feature type="region of interest" description="Disordered" evidence="1">
    <location>
        <begin position="144"/>
        <end position="165"/>
    </location>
</feature>
<feature type="compositionally biased region" description="Pro residues" evidence="1">
    <location>
        <begin position="146"/>
        <end position="155"/>
    </location>
</feature>
<dbReference type="PRINTS" id="PR00180">
    <property type="entry name" value="CRETINALDHBP"/>
</dbReference>
<dbReference type="SMART" id="SM00516">
    <property type="entry name" value="SEC14"/>
    <property type="match status" value="1"/>
</dbReference>
<dbReference type="Proteomes" id="UP000668214">
    <property type="component" value="Unassembled WGS sequence"/>
</dbReference>
<comment type="caution">
    <text evidence="3">The sequence shown here is derived from an EMBL/GenBank/DDBJ whole genome shotgun (WGS) entry which is preliminary data.</text>
</comment>
<dbReference type="PANTHER" id="PTHR10174:SF224">
    <property type="entry name" value="RETINOL-BINDING PROTEIN PINTA"/>
    <property type="match status" value="1"/>
</dbReference>
<dbReference type="AlphaFoldDB" id="A0A836JEE5"/>
<evidence type="ECO:0000259" key="2">
    <source>
        <dbReference type="PROSITE" id="PS50191"/>
    </source>
</evidence>
<proteinExistence type="predicted"/>
<dbReference type="GO" id="GO:0016020">
    <property type="term" value="C:membrane"/>
    <property type="evidence" value="ECO:0007669"/>
    <property type="project" value="TreeGrafter"/>
</dbReference>
<feature type="non-terminal residue" evidence="3">
    <location>
        <position position="583"/>
    </location>
</feature>
<dbReference type="PROSITE" id="PS50191">
    <property type="entry name" value="CRAL_TRIO"/>
    <property type="match status" value="1"/>
</dbReference>
<dbReference type="SUPFAM" id="SSF52087">
    <property type="entry name" value="CRAL/TRIO domain"/>
    <property type="match status" value="1"/>
</dbReference>
<name>A0A836JEE5_9HYME</name>
<evidence type="ECO:0000313" key="3">
    <source>
        <dbReference type="EMBL" id="KAG5317474.1"/>
    </source>
</evidence>
<accession>A0A836JEE5</accession>
<dbReference type="Pfam" id="PF00650">
    <property type="entry name" value="CRAL_TRIO"/>
    <property type="match status" value="1"/>
</dbReference>
<evidence type="ECO:0000256" key="1">
    <source>
        <dbReference type="SAM" id="MobiDB-lite"/>
    </source>
</evidence>
<dbReference type="InterPro" id="IPR036273">
    <property type="entry name" value="CRAL/TRIO_N_dom_sf"/>
</dbReference>